<comment type="similarity">
    <text evidence="3 7">Belongs to the NAD(P)-dependent epimerase/dehydratase family. dTDP-glucose dehydratase subfamily.</text>
</comment>
<accession>A0A7U8G240</accession>
<dbReference type="Pfam" id="PF16363">
    <property type="entry name" value="GDP_Man_Dehyd"/>
    <property type="match status" value="1"/>
</dbReference>
<evidence type="ECO:0000256" key="4">
    <source>
        <dbReference type="ARBA" id="ARBA00011990"/>
    </source>
</evidence>
<dbReference type="Gene3D" id="3.40.50.720">
    <property type="entry name" value="NAD(P)-binding Rossmann-like Domain"/>
    <property type="match status" value="1"/>
</dbReference>
<dbReference type="Proteomes" id="UP000533324">
    <property type="component" value="Unassembled WGS sequence"/>
</dbReference>
<evidence type="ECO:0000256" key="1">
    <source>
        <dbReference type="ARBA" id="ARBA00001539"/>
    </source>
</evidence>
<organism evidence="9 10">
    <name type="scientific">Campylobacter lari</name>
    <dbReference type="NCBI Taxonomy" id="201"/>
    <lineage>
        <taxon>Bacteria</taxon>
        <taxon>Pseudomonadati</taxon>
        <taxon>Campylobacterota</taxon>
        <taxon>Epsilonproteobacteria</taxon>
        <taxon>Campylobacterales</taxon>
        <taxon>Campylobacteraceae</taxon>
        <taxon>Campylobacter</taxon>
    </lineage>
</organism>
<evidence type="ECO:0000256" key="2">
    <source>
        <dbReference type="ARBA" id="ARBA00001911"/>
    </source>
</evidence>
<dbReference type="SUPFAM" id="SSF51735">
    <property type="entry name" value="NAD(P)-binding Rossmann-fold domains"/>
    <property type="match status" value="1"/>
</dbReference>
<dbReference type="InterPro" id="IPR036291">
    <property type="entry name" value="NAD(P)-bd_dom_sf"/>
</dbReference>
<dbReference type="GO" id="GO:0008460">
    <property type="term" value="F:dTDP-glucose 4,6-dehydratase activity"/>
    <property type="evidence" value="ECO:0007669"/>
    <property type="project" value="UniProtKB-EC"/>
</dbReference>
<dbReference type="EMBL" id="AABVCV010000009">
    <property type="protein sequence ID" value="EAJ1254687.1"/>
    <property type="molecule type" value="Genomic_DNA"/>
</dbReference>
<dbReference type="InterPro" id="IPR005888">
    <property type="entry name" value="dTDP_Gluc_deHydtase"/>
</dbReference>
<dbReference type="AlphaFoldDB" id="A0A7U8G240"/>
<evidence type="ECO:0000259" key="8">
    <source>
        <dbReference type="Pfam" id="PF16363"/>
    </source>
</evidence>
<keyword evidence="6 7" id="KW-0456">Lyase</keyword>
<proteinExistence type="inferred from homology"/>
<evidence type="ECO:0000256" key="5">
    <source>
        <dbReference type="ARBA" id="ARBA00023027"/>
    </source>
</evidence>
<gene>
    <name evidence="9" type="primary">rfbB</name>
    <name evidence="9" type="ORF">A0Y59_05740</name>
</gene>
<feature type="domain" description="NAD(P)-binding" evidence="8">
    <location>
        <begin position="5"/>
        <end position="332"/>
    </location>
</feature>
<reference evidence="9 10" key="1">
    <citation type="submission" date="2018-05" db="EMBL/GenBank/DDBJ databases">
        <authorList>
            <consortium name="PulseNet: The National Subtyping Network for Foodborne Disease Surveillance"/>
            <person name="Tarr C.L."/>
            <person name="Trees E."/>
            <person name="Katz L.S."/>
            <person name="Carleton-Romer H.A."/>
            <person name="Stroika S."/>
            <person name="Kucerova Z."/>
            <person name="Roache K.F."/>
            <person name="Sabol A.L."/>
            <person name="Besser J."/>
            <person name="Gerner-Smidt P."/>
        </authorList>
    </citation>
    <scope>NUCLEOTIDE SEQUENCE [LARGE SCALE GENOMIC DNA]</scope>
    <source>
        <strain evidence="9 10">1988D-2602</strain>
    </source>
</reference>
<evidence type="ECO:0000256" key="7">
    <source>
        <dbReference type="RuleBase" id="RU004473"/>
    </source>
</evidence>
<keyword evidence="5" id="KW-0520">NAD</keyword>
<protein>
    <recommendedName>
        <fullName evidence="4 7">dTDP-glucose 4,6-dehydratase</fullName>
        <ecNumber evidence="4 7">4.2.1.46</ecNumber>
    </recommendedName>
</protein>
<dbReference type="CDD" id="cd05246">
    <property type="entry name" value="dTDP_GD_SDR_e"/>
    <property type="match status" value="1"/>
</dbReference>
<dbReference type="NCBIfam" id="TIGR01181">
    <property type="entry name" value="dTDP_gluc_dehyt"/>
    <property type="match status" value="1"/>
</dbReference>
<comment type="catalytic activity">
    <reaction evidence="1 7">
        <text>dTDP-alpha-D-glucose = dTDP-4-dehydro-6-deoxy-alpha-D-glucose + H2O</text>
        <dbReference type="Rhea" id="RHEA:17221"/>
        <dbReference type="ChEBI" id="CHEBI:15377"/>
        <dbReference type="ChEBI" id="CHEBI:57477"/>
        <dbReference type="ChEBI" id="CHEBI:57649"/>
        <dbReference type="EC" id="4.2.1.46"/>
    </reaction>
</comment>
<dbReference type="InterPro" id="IPR016040">
    <property type="entry name" value="NAD(P)-bd_dom"/>
</dbReference>
<dbReference type="PANTHER" id="PTHR43000">
    <property type="entry name" value="DTDP-D-GLUCOSE 4,6-DEHYDRATASE-RELATED"/>
    <property type="match status" value="1"/>
</dbReference>
<dbReference type="EC" id="4.2.1.46" evidence="4 7"/>
<dbReference type="Gene3D" id="3.90.25.10">
    <property type="entry name" value="UDP-galactose 4-epimerase, domain 1"/>
    <property type="match status" value="1"/>
</dbReference>
<sequence length="342" mass="39551">MNNILITGGTGFIGSNFINHYLQHHPKDKIINLDLLTYAANLQNIQVSINHPNYTFYKGDICDQKLVCDIFQKHSINMVIHFAAESHVDNSIQNPDIFIKTNINGTFNLLYNAYKHWFLEPFVKNPKFNKTLFYHISTDEVFGSLGEDGYFTEKTPYAPNSPYSASKASSDMLVRSYHHTYGLNAIISNCSNNYGPNQHDEKLIPTIIRNALNGNPIPIYGDGKNIRDWLFVQDHCEAIEQILYYALENSKDTFFDTFNIGGNEEWQNIDIAYKICSFLDTILPKQHSYKEQISFVKDRAGHDRRYAINSSKLKNTLQWKPKESFKSGLEKTIKWYIEKYKV</sequence>
<name>A0A7U8G240_CAMLA</name>
<comment type="cofactor">
    <cofactor evidence="2 7">
        <name>NAD(+)</name>
        <dbReference type="ChEBI" id="CHEBI:57540"/>
    </cofactor>
</comment>
<comment type="caution">
    <text evidence="9">The sequence shown here is derived from an EMBL/GenBank/DDBJ whole genome shotgun (WGS) entry which is preliminary data.</text>
</comment>
<evidence type="ECO:0000313" key="10">
    <source>
        <dbReference type="Proteomes" id="UP000533324"/>
    </source>
</evidence>
<dbReference type="GO" id="GO:0009225">
    <property type="term" value="P:nucleotide-sugar metabolic process"/>
    <property type="evidence" value="ECO:0007669"/>
    <property type="project" value="InterPro"/>
</dbReference>
<evidence type="ECO:0000256" key="3">
    <source>
        <dbReference type="ARBA" id="ARBA00008178"/>
    </source>
</evidence>
<evidence type="ECO:0000256" key="6">
    <source>
        <dbReference type="ARBA" id="ARBA00023239"/>
    </source>
</evidence>
<evidence type="ECO:0000313" key="9">
    <source>
        <dbReference type="EMBL" id="EAJ1254687.1"/>
    </source>
</evidence>